<comment type="function">
    <text evidence="12">Catalyzes the ferrous insertion into protoporphyrin IX.</text>
</comment>
<reference evidence="13 14" key="1">
    <citation type="journal article" date="2018" name="Mol. Ecol.">
        <title>The obligate alkalophilic soda-lake fungus Sodiomyces alkalinus has shifted to a protein diet.</title>
        <authorList>
            <person name="Grum-Grzhimaylo A.A."/>
            <person name="Falkoski D.L."/>
            <person name="van den Heuvel J."/>
            <person name="Valero-Jimenez C.A."/>
            <person name="Min B."/>
            <person name="Choi I.G."/>
            <person name="Lipzen A."/>
            <person name="Daum C.G."/>
            <person name="Aanen D.K."/>
            <person name="Tsang A."/>
            <person name="Henrissat B."/>
            <person name="Bilanenko E.N."/>
            <person name="de Vries R.P."/>
            <person name="van Kan J.A.L."/>
            <person name="Grigoriev I.V."/>
            <person name="Debets A.J.M."/>
        </authorList>
    </citation>
    <scope>NUCLEOTIDE SEQUENCE [LARGE SCALE GENOMIC DNA]</scope>
    <source>
        <strain evidence="13 14">F11</strain>
    </source>
</reference>
<dbReference type="InterPro" id="IPR033644">
    <property type="entry name" value="Ferrochelatase_C"/>
</dbReference>
<evidence type="ECO:0000256" key="10">
    <source>
        <dbReference type="ARBA" id="ARBA00023239"/>
    </source>
</evidence>
<protein>
    <recommendedName>
        <fullName evidence="12">Ferrochelatase</fullName>
        <ecNumber evidence="12">4.98.1.1</ecNumber>
    </recommendedName>
</protein>
<dbReference type="HAMAP" id="MF_00323">
    <property type="entry name" value="Ferrochelatase"/>
    <property type="match status" value="1"/>
</dbReference>
<dbReference type="OrthoDB" id="1323at2759"/>
<dbReference type="CDD" id="cd03411">
    <property type="entry name" value="Ferrochelatase_N"/>
    <property type="match status" value="1"/>
</dbReference>
<accession>A0A3N2Q4V5</accession>
<comment type="subcellular location">
    <subcellularLocation>
        <location evidence="1">Mitochondrion inner membrane</location>
        <topology evidence="1">Peripheral membrane protein</topology>
        <orientation evidence="1">Matrix side</orientation>
    </subcellularLocation>
</comment>
<evidence type="ECO:0000313" key="14">
    <source>
        <dbReference type="Proteomes" id="UP000272025"/>
    </source>
</evidence>
<keyword evidence="7" id="KW-0496">Mitochondrion</keyword>
<dbReference type="InterPro" id="IPR033659">
    <property type="entry name" value="Ferrochelatase_N"/>
</dbReference>
<proteinExistence type="inferred from homology"/>
<gene>
    <name evidence="13" type="ORF">SODALDRAFT_286647</name>
</gene>
<dbReference type="PANTHER" id="PTHR11108:SF1">
    <property type="entry name" value="FERROCHELATASE, MITOCHONDRIAL"/>
    <property type="match status" value="1"/>
</dbReference>
<keyword evidence="10 12" id="KW-0456">Lyase</keyword>
<evidence type="ECO:0000256" key="2">
    <source>
        <dbReference type="ARBA" id="ARBA00004943"/>
    </source>
</evidence>
<keyword evidence="8 12" id="KW-0350">Heme biosynthesis</keyword>
<keyword evidence="9" id="KW-0472">Membrane</keyword>
<sequence>MTARRAATHFTRSLSQASAASPALPGYLGAAQSQSRRLATVPPPVTQNAAGAKGPTAMVFLNMGGPSTTDEVGDFLSRLFADGDLIPLGRLQSYLGPLISKRRTPKIKQQYADIGGGSPIRKWSEYQNEEMCKILDEISPETAPHKPYVAFRYADPLTDEMYTRLLDDGFGRGKGGRAVAFTQYPQYSCSTTGSSLNELWKWRQRLEGKSAADRTNGDGDGDGTIAWSVIDRWPVHSGLVEAFARNIEKTLAEYPEERRNEAVLLFSAHSLPMSVVNRGDPYPAEVAATVYAVMQRLNFSNPYRLCWQSQVGPSAWLGPQTSDTVEGYIHKGQKDLVLIPIAFTSDHIETLFELDQEVIPDSGHPETVKRVESLNGNPLFIRALADMAKAHLGSGISCSPQMELRCPGCKSERCAESKKFFKGQQSALASA</sequence>
<evidence type="ECO:0000256" key="7">
    <source>
        <dbReference type="ARBA" id="ARBA00023128"/>
    </source>
</evidence>
<dbReference type="Pfam" id="PF00762">
    <property type="entry name" value="Ferrochelatase"/>
    <property type="match status" value="1"/>
</dbReference>
<comment type="catalytic activity">
    <reaction evidence="12">
        <text>heme b + 2 H(+) = protoporphyrin IX + Fe(2+)</text>
        <dbReference type="Rhea" id="RHEA:22584"/>
        <dbReference type="ChEBI" id="CHEBI:15378"/>
        <dbReference type="ChEBI" id="CHEBI:29033"/>
        <dbReference type="ChEBI" id="CHEBI:57306"/>
        <dbReference type="ChEBI" id="CHEBI:60344"/>
        <dbReference type="EC" id="4.98.1.1"/>
    </reaction>
</comment>
<keyword evidence="4 12" id="KW-0999">Mitochondrion inner membrane</keyword>
<keyword evidence="6 12" id="KW-0408">Iron</keyword>
<dbReference type="RefSeq" id="XP_028469610.1">
    <property type="nucleotide sequence ID" value="XM_028608549.1"/>
</dbReference>
<name>A0A3N2Q4V5_SODAK</name>
<evidence type="ECO:0000256" key="11">
    <source>
        <dbReference type="ARBA" id="ARBA00023244"/>
    </source>
</evidence>
<dbReference type="UniPathway" id="UPA00252">
    <property type="reaction ID" value="UER00325"/>
</dbReference>
<dbReference type="AlphaFoldDB" id="A0A3N2Q4V5"/>
<evidence type="ECO:0000256" key="8">
    <source>
        <dbReference type="ARBA" id="ARBA00023133"/>
    </source>
</evidence>
<evidence type="ECO:0000256" key="12">
    <source>
        <dbReference type="RuleBase" id="RU000607"/>
    </source>
</evidence>
<dbReference type="STRING" id="1314773.A0A3N2Q4V5"/>
<dbReference type="Proteomes" id="UP000272025">
    <property type="component" value="Unassembled WGS sequence"/>
</dbReference>
<keyword evidence="14" id="KW-1185">Reference proteome</keyword>
<dbReference type="InterPro" id="IPR019772">
    <property type="entry name" value="Ferrochelatase_AS"/>
</dbReference>
<evidence type="ECO:0000256" key="5">
    <source>
        <dbReference type="ARBA" id="ARBA00022946"/>
    </source>
</evidence>
<dbReference type="GO" id="GO:0004325">
    <property type="term" value="F:ferrochelatase activity"/>
    <property type="evidence" value="ECO:0007669"/>
    <property type="project" value="UniProtKB-UniRule"/>
</dbReference>
<dbReference type="PANTHER" id="PTHR11108">
    <property type="entry name" value="FERROCHELATASE"/>
    <property type="match status" value="1"/>
</dbReference>
<evidence type="ECO:0000313" key="13">
    <source>
        <dbReference type="EMBL" id="ROT41804.1"/>
    </source>
</evidence>
<evidence type="ECO:0000256" key="1">
    <source>
        <dbReference type="ARBA" id="ARBA00004443"/>
    </source>
</evidence>
<dbReference type="EMBL" id="ML119051">
    <property type="protein sequence ID" value="ROT41804.1"/>
    <property type="molecule type" value="Genomic_DNA"/>
</dbReference>
<dbReference type="GeneID" id="39577027"/>
<evidence type="ECO:0000256" key="9">
    <source>
        <dbReference type="ARBA" id="ARBA00023136"/>
    </source>
</evidence>
<dbReference type="InterPro" id="IPR001015">
    <property type="entry name" value="Ferrochelatase"/>
</dbReference>
<comment type="pathway">
    <text evidence="2 12">Porphyrin-containing compound metabolism; protoheme biosynthesis; protoheme from protoporphyrin-IX: step 1/1.</text>
</comment>
<dbReference type="CDD" id="cd00419">
    <property type="entry name" value="Ferrochelatase_C"/>
    <property type="match status" value="1"/>
</dbReference>
<organism evidence="13 14">
    <name type="scientific">Sodiomyces alkalinus (strain CBS 110278 / VKM F-3762 / F11)</name>
    <name type="common">Alkaliphilic filamentous fungus</name>
    <dbReference type="NCBI Taxonomy" id="1314773"/>
    <lineage>
        <taxon>Eukaryota</taxon>
        <taxon>Fungi</taxon>
        <taxon>Dikarya</taxon>
        <taxon>Ascomycota</taxon>
        <taxon>Pezizomycotina</taxon>
        <taxon>Sordariomycetes</taxon>
        <taxon>Hypocreomycetidae</taxon>
        <taxon>Glomerellales</taxon>
        <taxon>Plectosphaerellaceae</taxon>
        <taxon>Sodiomyces</taxon>
    </lineage>
</organism>
<dbReference type="FunFam" id="3.40.50.1400:FF:000003">
    <property type="entry name" value="Ferrochelatase"/>
    <property type="match status" value="1"/>
</dbReference>
<keyword evidence="11 12" id="KW-0627">Porphyrin biosynthesis</keyword>
<dbReference type="GO" id="GO:0005743">
    <property type="term" value="C:mitochondrial inner membrane"/>
    <property type="evidence" value="ECO:0007669"/>
    <property type="project" value="UniProtKB-SubCell"/>
</dbReference>
<dbReference type="EC" id="4.98.1.1" evidence="12"/>
<dbReference type="Gene3D" id="3.40.50.1400">
    <property type="match status" value="2"/>
</dbReference>
<comment type="similarity">
    <text evidence="3 12">Belongs to the ferrochelatase family.</text>
</comment>
<dbReference type="SUPFAM" id="SSF53800">
    <property type="entry name" value="Chelatase"/>
    <property type="match status" value="1"/>
</dbReference>
<dbReference type="NCBIfam" id="TIGR00109">
    <property type="entry name" value="hemH"/>
    <property type="match status" value="1"/>
</dbReference>
<evidence type="ECO:0000256" key="6">
    <source>
        <dbReference type="ARBA" id="ARBA00023004"/>
    </source>
</evidence>
<dbReference type="GO" id="GO:0006783">
    <property type="term" value="P:heme biosynthetic process"/>
    <property type="evidence" value="ECO:0007669"/>
    <property type="project" value="UniProtKB-UniRule"/>
</dbReference>
<dbReference type="PROSITE" id="PS00534">
    <property type="entry name" value="FERROCHELATASE"/>
    <property type="match status" value="1"/>
</dbReference>
<evidence type="ECO:0000256" key="4">
    <source>
        <dbReference type="ARBA" id="ARBA00022792"/>
    </source>
</evidence>
<evidence type="ECO:0000256" key="3">
    <source>
        <dbReference type="ARBA" id="ARBA00007718"/>
    </source>
</evidence>
<keyword evidence="5" id="KW-0809">Transit peptide</keyword>